<proteinExistence type="predicted"/>
<keyword evidence="6" id="KW-0472">Membrane</keyword>
<reference evidence="8" key="1">
    <citation type="journal article" date="2020" name="mSystems">
        <title>Genome- and Community-Level Interaction Insights into Carbon Utilization and Element Cycling Functions of Hydrothermarchaeota in Hydrothermal Sediment.</title>
        <authorList>
            <person name="Zhou Z."/>
            <person name="Liu Y."/>
            <person name="Xu W."/>
            <person name="Pan J."/>
            <person name="Luo Z.H."/>
            <person name="Li M."/>
        </authorList>
    </citation>
    <scope>NUCLEOTIDE SEQUENCE [LARGE SCALE GENOMIC DNA]</scope>
    <source>
        <strain evidence="8">SpSt-110</strain>
    </source>
</reference>
<dbReference type="InterPro" id="IPR017871">
    <property type="entry name" value="ABC_transporter-like_CS"/>
</dbReference>
<dbReference type="InterPro" id="IPR013611">
    <property type="entry name" value="Transp-assoc_OB_typ2"/>
</dbReference>
<dbReference type="Gene3D" id="2.40.50.100">
    <property type="match status" value="1"/>
</dbReference>
<keyword evidence="4 8" id="KW-0067">ATP-binding</keyword>
<evidence type="ECO:0000313" key="8">
    <source>
        <dbReference type="EMBL" id="HHP67840.1"/>
    </source>
</evidence>
<dbReference type="PROSITE" id="PS50893">
    <property type="entry name" value="ABC_TRANSPORTER_2"/>
    <property type="match status" value="1"/>
</dbReference>
<dbReference type="GO" id="GO:0055052">
    <property type="term" value="C:ATP-binding cassette (ABC) transporter complex, substrate-binding subunit-containing"/>
    <property type="evidence" value="ECO:0007669"/>
    <property type="project" value="TreeGrafter"/>
</dbReference>
<dbReference type="SUPFAM" id="SSF52540">
    <property type="entry name" value="P-loop containing nucleoside triphosphate hydrolases"/>
    <property type="match status" value="1"/>
</dbReference>
<evidence type="ECO:0000256" key="3">
    <source>
        <dbReference type="ARBA" id="ARBA00022741"/>
    </source>
</evidence>
<dbReference type="Gene3D" id="2.40.50.140">
    <property type="entry name" value="Nucleic acid-binding proteins"/>
    <property type="match status" value="1"/>
</dbReference>
<evidence type="ECO:0000256" key="6">
    <source>
        <dbReference type="ARBA" id="ARBA00023136"/>
    </source>
</evidence>
<dbReference type="InterPro" id="IPR047641">
    <property type="entry name" value="ABC_transpr_MalK/UgpC-like"/>
</dbReference>
<dbReference type="InterPro" id="IPR015855">
    <property type="entry name" value="ABC_transpr_MalK-like"/>
</dbReference>
<dbReference type="InterPro" id="IPR003439">
    <property type="entry name" value="ABC_transporter-like_ATP-bd"/>
</dbReference>
<dbReference type="CDD" id="cd03301">
    <property type="entry name" value="ABC_MalK_N"/>
    <property type="match status" value="1"/>
</dbReference>
<evidence type="ECO:0000256" key="1">
    <source>
        <dbReference type="ARBA" id="ARBA00022448"/>
    </source>
</evidence>
<dbReference type="SUPFAM" id="SSF50331">
    <property type="entry name" value="MOP-like"/>
    <property type="match status" value="1"/>
</dbReference>
<dbReference type="Gene3D" id="3.40.50.300">
    <property type="entry name" value="P-loop containing nucleotide triphosphate hydrolases"/>
    <property type="match status" value="1"/>
</dbReference>
<dbReference type="InterPro" id="IPR008995">
    <property type="entry name" value="Mo/tungstate-bd_C_term_dom"/>
</dbReference>
<protein>
    <submittedName>
        <fullName evidence="8">ABC transporter ATP-binding protein</fullName>
    </submittedName>
</protein>
<dbReference type="GO" id="GO:0008643">
    <property type="term" value="P:carbohydrate transport"/>
    <property type="evidence" value="ECO:0007669"/>
    <property type="project" value="InterPro"/>
</dbReference>
<keyword evidence="2" id="KW-1003">Cell membrane</keyword>
<evidence type="ECO:0000256" key="5">
    <source>
        <dbReference type="ARBA" id="ARBA00022967"/>
    </source>
</evidence>
<comment type="caution">
    <text evidence="8">The sequence shown here is derived from an EMBL/GenBank/DDBJ whole genome shotgun (WGS) entry which is preliminary data.</text>
</comment>
<dbReference type="GO" id="GO:0140359">
    <property type="term" value="F:ABC-type transporter activity"/>
    <property type="evidence" value="ECO:0007669"/>
    <property type="project" value="InterPro"/>
</dbReference>
<organism evidence="8">
    <name type="scientific">Thermogladius calderae</name>
    <dbReference type="NCBI Taxonomy" id="1200300"/>
    <lineage>
        <taxon>Archaea</taxon>
        <taxon>Thermoproteota</taxon>
        <taxon>Thermoprotei</taxon>
        <taxon>Desulfurococcales</taxon>
        <taxon>Desulfurococcaceae</taxon>
        <taxon>Thermogladius</taxon>
    </lineage>
</organism>
<keyword evidence="1" id="KW-0813">Transport</keyword>
<dbReference type="InterPro" id="IPR003593">
    <property type="entry name" value="AAA+_ATPase"/>
</dbReference>
<dbReference type="AlphaFoldDB" id="A0A7J3XYS2"/>
<accession>A0A7J3XYS2</accession>
<dbReference type="PANTHER" id="PTHR43875:SF15">
    <property type="entry name" value="TREHALOSE IMPORT ATP-BINDING PROTEIN SUGC"/>
    <property type="match status" value="1"/>
</dbReference>
<dbReference type="InterPro" id="IPR027417">
    <property type="entry name" value="P-loop_NTPase"/>
</dbReference>
<dbReference type="SMART" id="SM00382">
    <property type="entry name" value="AAA"/>
    <property type="match status" value="1"/>
</dbReference>
<dbReference type="Pfam" id="PF00005">
    <property type="entry name" value="ABC_tran"/>
    <property type="match status" value="1"/>
</dbReference>
<dbReference type="GO" id="GO:0016887">
    <property type="term" value="F:ATP hydrolysis activity"/>
    <property type="evidence" value="ECO:0007669"/>
    <property type="project" value="InterPro"/>
</dbReference>
<dbReference type="GO" id="GO:0005524">
    <property type="term" value="F:ATP binding"/>
    <property type="evidence" value="ECO:0007669"/>
    <property type="project" value="UniProtKB-KW"/>
</dbReference>
<feature type="domain" description="ABC transporter" evidence="7">
    <location>
        <begin position="4"/>
        <end position="238"/>
    </location>
</feature>
<keyword evidence="5" id="KW-1278">Translocase</keyword>
<dbReference type="Pfam" id="PF08402">
    <property type="entry name" value="TOBE_2"/>
    <property type="match status" value="1"/>
</dbReference>
<sequence length="389" mass="42814">MARVKLVNVVKRYGRVVAVDHVSLDIRDGEFFALLGPSGCGKTTTLRIIAGLETPDEGEVYIDDRLVNDVHPKDRDVAMVFQNYALYPHMTVFDNIAFPLRARRKSMGLTEEDIRGIVVSVADFLGIREHLDKYPSQLSGGQQQRVALARALVRKPKVWLLDEPLSNLDAKLRVAMRTELKKIQMKLGITTIYVTHDQVEAMSMADRIAVMNAGRVLQVGSPSELYNKPADTFVATFIGSPPMNLLPCTLAETSGVEYNVPEEISGGLMGSGRVKTTFQLSCPGFTLPLDPDLGSKLARSGASEVYAGIRPEHLFVSGKRVREVGVVEGTIEVIENLGSEVIATARLGDELVKARILGEARFKPGDKAYLVLDPRRILVFDKKTGRLII</sequence>
<dbReference type="EMBL" id="DRYK01000048">
    <property type="protein sequence ID" value="HHP67840.1"/>
    <property type="molecule type" value="Genomic_DNA"/>
</dbReference>
<name>A0A7J3XYS2_9CREN</name>
<dbReference type="PROSITE" id="PS00211">
    <property type="entry name" value="ABC_TRANSPORTER_1"/>
    <property type="match status" value="1"/>
</dbReference>
<evidence type="ECO:0000256" key="4">
    <source>
        <dbReference type="ARBA" id="ARBA00022840"/>
    </source>
</evidence>
<dbReference type="FunFam" id="3.40.50.300:FF:000042">
    <property type="entry name" value="Maltose/maltodextrin ABC transporter, ATP-binding protein"/>
    <property type="match status" value="1"/>
</dbReference>
<keyword evidence="3" id="KW-0547">Nucleotide-binding</keyword>
<gene>
    <name evidence="8" type="ORF">ENM60_03505</name>
</gene>
<dbReference type="PANTHER" id="PTHR43875">
    <property type="entry name" value="MALTODEXTRIN IMPORT ATP-BINDING PROTEIN MSMX"/>
    <property type="match status" value="1"/>
</dbReference>
<evidence type="ECO:0000259" key="7">
    <source>
        <dbReference type="PROSITE" id="PS50893"/>
    </source>
</evidence>
<dbReference type="InterPro" id="IPR012340">
    <property type="entry name" value="NA-bd_OB-fold"/>
</dbReference>
<evidence type="ECO:0000256" key="2">
    <source>
        <dbReference type="ARBA" id="ARBA00022475"/>
    </source>
</evidence>